<dbReference type="InterPro" id="IPR012677">
    <property type="entry name" value="Nucleotide-bd_a/b_plait_sf"/>
</dbReference>
<feature type="compositionally biased region" description="Basic and acidic residues" evidence="10">
    <location>
        <begin position="1268"/>
        <end position="1279"/>
    </location>
</feature>
<dbReference type="Proteomes" id="UP000053617">
    <property type="component" value="Unassembled WGS sequence"/>
</dbReference>
<keyword evidence="13" id="KW-1185">Reference proteome</keyword>
<proteinExistence type="predicted"/>
<keyword evidence="5" id="KW-0508">mRNA splicing</keyword>
<organism evidence="12 13">
    <name type="scientific">Rhinocladiella mackenziei CBS 650.93</name>
    <dbReference type="NCBI Taxonomy" id="1442369"/>
    <lineage>
        <taxon>Eukaryota</taxon>
        <taxon>Fungi</taxon>
        <taxon>Dikarya</taxon>
        <taxon>Ascomycota</taxon>
        <taxon>Pezizomycotina</taxon>
        <taxon>Eurotiomycetes</taxon>
        <taxon>Chaetothyriomycetidae</taxon>
        <taxon>Chaetothyriales</taxon>
        <taxon>Herpotrichiellaceae</taxon>
        <taxon>Rhinocladiella</taxon>
    </lineage>
</organism>
<dbReference type="SMART" id="SM00386">
    <property type="entry name" value="HAT"/>
    <property type="match status" value="2"/>
</dbReference>
<evidence type="ECO:0000256" key="9">
    <source>
        <dbReference type="PROSITE-ProRule" id="PRU00176"/>
    </source>
</evidence>
<feature type="compositionally biased region" description="Polar residues" evidence="10">
    <location>
        <begin position="36"/>
        <end position="48"/>
    </location>
</feature>
<dbReference type="SUPFAM" id="SSF48452">
    <property type="entry name" value="TPR-like"/>
    <property type="match status" value="1"/>
</dbReference>
<feature type="domain" description="RRM" evidence="11">
    <location>
        <begin position="1130"/>
        <end position="1203"/>
    </location>
</feature>
<name>A0A0D2I498_9EURO</name>
<dbReference type="InterPro" id="IPR031766">
    <property type="entry name" value="RRM_occluded"/>
</dbReference>
<protein>
    <recommendedName>
        <fullName evidence="8">U4/U6 snRNA-associated-splicing factor PRP24</fullName>
    </recommendedName>
</protein>
<keyword evidence="4 9" id="KW-0694">RNA-binding</keyword>
<dbReference type="GO" id="GO:0003723">
    <property type="term" value="F:RNA binding"/>
    <property type="evidence" value="ECO:0007669"/>
    <property type="project" value="UniProtKB-UniRule"/>
</dbReference>
<dbReference type="InterPro" id="IPR034397">
    <property type="entry name" value="Prp24_RRM1"/>
</dbReference>
<gene>
    <name evidence="12" type="ORF">Z518_09659</name>
</gene>
<evidence type="ECO:0000313" key="12">
    <source>
        <dbReference type="EMBL" id="KIX00594.1"/>
    </source>
</evidence>
<feature type="compositionally biased region" description="Basic and acidic residues" evidence="10">
    <location>
        <begin position="1201"/>
        <end position="1213"/>
    </location>
</feature>
<dbReference type="InterPro" id="IPR011990">
    <property type="entry name" value="TPR-like_helical_dom_sf"/>
</dbReference>
<dbReference type="VEuPathDB" id="FungiDB:Z518_09659"/>
<dbReference type="Gene3D" id="1.25.40.10">
    <property type="entry name" value="Tetratricopeptide repeat domain"/>
    <property type="match status" value="2"/>
</dbReference>
<evidence type="ECO:0000313" key="13">
    <source>
        <dbReference type="Proteomes" id="UP000053617"/>
    </source>
</evidence>
<feature type="domain" description="RRM" evidence="11">
    <location>
        <begin position="916"/>
        <end position="992"/>
    </location>
</feature>
<dbReference type="HOGENOM" id="CLU_003925_0_0_1"/>
<evidence type="ECO:0000256" key="10">
    <source>
        <dbReference type="SAM" id="MobiDB-lite"/>
    </source>
</evidence>
<evidence type="ECO:0000256" key="7">
    <source>
        <dbReference type="ARBA" id="ARBA00093374"/>
    </source>
</evidence>
<dbReference type="InterPro" id="IPR000504">
    <property type="entry name" value="RRM_dom"/>
</dbReference>
<feature type="region of interest" description="Disordered" evidence="10">
    <location>
        <begin position="110"/>
        <end position="143"/>
    </location>
</feature>
<evidence type="ECO:0000256" key="1">
    <source>
        <dbReference type="ARBA" id="ARBA00004123"/>
    </source>
</evidence>
<feature type="compositionally biased region" description="Low complexity" evidence="10">
    <location>
        <begin position="75"/>
        <end position="98"/>
    </location>
</feature>
<dbReference type="STRING" id="1442369.A0A0D2I498"/>
<keyword evidence="2" id="KW-0507">mRNA processing</keyword>
<dbReference type="GeneID" id="25297730"/>
<dbReference type="Gene3D" id="3.30.70.330">
    <property type="match status" value="4"/>
</dbReference>
<dbReference type="EMBL" id="KN847482">
    <property type="protein sequence ID" value="KIX00594.1"/>
    <property type="molecule type" value="Genomic_DNA"/>
</dbReference>
<dbReference type="PANTHER" id="PTHR10352">
    <property type="entry name" value="EUKARYOTIC TRANSLATION INITIATION FACTOR 3 SUBUNIT G"/>
    <property type="match status" value="1"/>
</dbReference>
<dbReference type="PROSITE" id="PS50102">
    <property type="entry name" value="RRM"/>
    <property type="match status" value="4"/>
</dbReference>
<reference evidence="12 13" key="1">
    <citation type="submission" date="2015-01" db="EMBL/GenBank/DDBJ databases">
        <title>The Genome Sequence of Rhinocladiella mackenzie CBS 650.93.</title>
        <authorList>
            <consortium name="The Broad Institute Genomics Platform"/>
            <person name="Cuomo C."/>
            <person name="de Hoog S."/>
            <person name="Gorbushina A."/>
            <person name="Stielow B."/>
            <person name="Teixiera M."/>
            <person name="Abouelleil A."/>
            <person name="Chapman S.B."/>
            <person name="Priest M."/>
            <person name="Young S.K."/>
            <person name="Wortman J."/>
            <person name="Nusbaum C."/>
            <person name="Birren B."/>
        </authorList>
    </citation>
    <scope>NUCLEOTIDE SEQUENCE [LARGE SCALE GENOMIC DNA]</scope>
    <source>
        <strain evidence="12 13">CBS 650.93</strain>
    </source>
</reference>
<feature type="domain" description="RRM" evidence="11">
    <location>
        <begin position="843"/>
        <end position="915"/>
    </location>
</feature>
<comment type="function">
    <text evidence="7">Functions as a recycling factor of the spliceosome, a machinery that forms on each precursor-messenger RNA (pre-mRNA) and catalyzes the removal of introns. Chaperones the re-annealing of U4 and U6 snRNAs (small nuclear RNAs) released from previous rounds of splicing, an initial step in reforming the U4/U6-U5 tri-snRNP (small nuclear ribonucleoprotein) that can reassemble into another spliceosome complex; this step involves binding U6 and facilitating the unwinding of the U6 internal stem loop, followed by base-pairing of U6 to U4.</text>
</comment>
<dbReference type="GO" id="GO:0005688">
    <property type="term" value="C:U6 snRNP"/>
    <property type="evidence" value="ECO:0007669"/>
    <property type="project" value="UniProtKB-ARBA"/>
</dbReference>
<feature type="region of interest" description="Disordered" evidence="10">
    <location>
        <begin position="1"/>
        <end position="98"/>
    </location>
</feature>
<dbReference type="CDD" id="cd00590">
    <property type="entry name" value="RRM_SF"/>
    <property type="match status" value="1"/>
</dbReference>
<accession>A0A0D2I498</accession>
<evidence type="ECO:0000256" key="6">
    <source>
        <dbReference type="ARBA" id="ARBA00023242"/>
    </source>
</evidence>
<evidence type="ECO:0000256" key="2">
    <source>
        <dbReference type="ARBA" id="ARBA00022664"/>
    </source>
</evidence>
<evidence type="ECO:0000256" key="8">
    <source>
        <dbReference type="ARBA" id="ARBA00093627"/>
    </source>
</evidence>
<dbReference type="RefSeq" id="XP_013267730.1">
    <property type="nucleotide sequence ID" value="XM_013412276.1"/>
</dbReference>
<feature type="region of interest" description="Disordered" evidence="10">
    <location>
        <begin position="1084"/>
        <end position="1126"/>
    </location>
</feature>
<feature type="compositionally biased region" description="Low complexity" evidence="10">
    <location>
        <begin position="122"/>
        <end position="134"/>
    </location>
</feature>
<dbReference type="SUPFAM" id="SSF54928">
    <property type="entry name" value="RNA-binding domain, RBD"/>
    <property type="match status" value="3"/>
</dbReference>
<dbReference type="SMART" id="SM00360">
    <property type="entry name" value="RRM"/>
    <property type="match status" value="4"/>
</dbReference>
<feature type="compositionally biased region" description="Polar residues" evidence="10">
    <location>
        <begin position="1"/>
        <end position="29"/>
    </location>
</feature>
<comment type="subcellular location">
    <subcellularLocation>
        <location evidence="1">Nucleus</location>
    </subcellularLocation>
</comment>
<dbReference type="InterPro" id="IPR003107">
    <property type="entry name" value="HAT"/>
</dbReference>
<evidence type="ECO:0000256" key="3">
    <source>
        <dbReference type="ARBA" id="ARBA00022737"/>
    </source>
</evidence>
<feature type="region of interest" description="Disordered" evidence="10">
    <location>
        <begin position="767"/>
        <end position="844"/>
    </location>
</feature>
<dbReference type="CDD" id="cd12299">
    <property type="entry name" value="RRM4_Prp24"/>
    <property type="match status" value="1"/>
</dbReference>
<dbReference type="FunFam" id="3.30.70.330:FF:000365">
    <property type="entry name" value="U4/U6 snRNA-associated-splicing factor PRP24"/>
    <property type="match status" value="1"/>
</dbReference>
<evidence type="ECO:0000256" key="4">
    <source>
        <dbReference type="ARBA" id="ARBA00022884"/>
    </source>
</evidence>
<feature type="domain" description="RRM" evidence="11">
    <location>
        <begin position="1006"/>
        <end position="1084"/>
    </location>
</feature>
<dbReference type="InterPro" id="IPR035979">
    <property type="entry name" value="RBD_domain_sf"/>
</dbReference>
<dbReference type="Pfam" id="PF00076">
    <property type="entry name" value="RRM_1"/>
    <property type="match status" value="3"/>
</dbReference>
<dbReference type="GO" id="GO:0008380">
    <property type="term" value="P:RNA splicing"/>
    <property type="evidence" value="ECO:0007669"/>
    <property type="project" value="UniProtKB-KW"/>
</dbReference>
<feature type="region of interest" description="Disordered" evidence="10">
    <location>
        <begin position="1201"/>
        <end position="1289"/>
    </location>
</feature>
<dbReference type="GO" id="GO:0006397">
    <property type="term" value="P:mRNA processing"/>
    <property type="evidence" value="ECO:0007669"/>
    <property type="project" value="UniProtKB-KW"/>
</dbReference>
<dbReference type="Pfam" id="PF16842">
    <property type="entry name" value="RRM_occluded"/>
    <property type="match status" value="1"/>
</dbReference>
<dbReference type="OrthoDB" id="360390at2759"/>
<feature type="compositionally biased region" description="Basic and acidic residues" evidence="10">
    <location>
        <begin position="780"/>
        <end position="790"/>
    </location>
</feature>
<evidence type="ECO:0000259" key="11">
    <source>
        <dbReference type="PROSITE" id="PS50102"/>
    </source>
</evidence>
<keyword evidence="3" id="KW-0677">Repeat</keyword>
<sequence>MDINSLLSPSETPRANSLTPGSGASSQSPLKHVQRTHSGPGTQPTASSPLARAIQPPSSIPAHVRSPSQQPPHSSPLISPVPIGSASTPFPRSSSTSTMENLADLASIQNHQSSKLTPPRLSSCDSSDSQKSSSGLFPHLTSAGVTSNPRASFDIAMVETPKQLLRADYTDSSLPVESQQRLATLVAYVQETPSSYDAHREIIKILHQGFVDHIYPSSSPNARRDPRTYDLLPELRQARENLDKLFAVGEEQWLDWLQDESILAQTAEERVAVVDKCRRAVSEEYGSTQLWIAYGDWVLHCYKWALDSPTDALGETVDAERLVGREVFDWKLVIDTWTEGVERTKHDMSRSHEVWDKYMTVRFGDTGQKLSSTDTAIVLDLFQSRLRVPHAEWQSTFQSFSTFVSANLPADQYESVMASNLKESALTRKLWENRDMFETMLREAHASGDQSAEYQAFLKYIEWECAGNRNSQAQQKGKGKRVTQAAQNSEFDMILALHQRAELRFPSVPAIWEQHIDYLLDESKSDLLEILARATKHCPWSGALWKQYLLTSELADESFDETEKVKHKATSTGLLDAAGIEEALIVYDAWCGYLLRRTKRPDAVEEDADVAEMGIRSSIEAVHSLASKLGIGADFDPSFRLQRKYVEYLKSQRRFDNARAQFDDALVDYGKHYKFWLRFYEFELQKSVQMALIQRTSPERAASLSSAPFAVGVLKQGLQYPDLDYPEPLMDALLNHCEDYEDADELQSALSLVRKVRKSLTAKRHREAVQAKEIALRSQPAEHEHVDRTQEAANGFHIGKRKRDDEPEEHDTKKRSRGDDVAQGTDEPPATSSDQFKRDREHSSILVQNLPTDVTETKIRQYFSSCGTVKSLKLLPDEENGVVIEFEDADAASYALSRDGREFEGSTLSVVLNTGSTLFVTNYPAAADEAYIRKLFSPYGEILNVRFPSLQRNKRRRFCYVEFKLPAEAQDATELDNKEIDGLHIVVKISNPAARHARTGKENDGRTIFVGQLPFRATVKDVDELFSQYGKVEHVKLPQNANTKGQNRGIAFVTFANSGQAQAALAMNEQGFMSRTLAVHMTADGSARTNQQVNGRSKSPSMRSDGNHESAPSRKPSDHVVSSIEERRQRTIAICDVPDTVNESRIKAIAEKIGPVYKVILKTNHRGALIEFENIPDAGRAMIELDDYEIDPGRHIRVTSEKEMLQQKPEHRQGQFVKRPAPNRPKPAANGPIKRPTQPGIRKGGHLGQRSALFHSDGKNGSTTNEQGDARKKTNDDFRNLISKGGEAE</sequence>
<feature type="compositionally biased region" description="Basic and acidic residues" evidence="10">
    <location>
        <begin position="1105"/>
        <end position="1126"/>
    </location>
</feature>
<evidence type="ECO:0000256" key="5">
    <source>
        <dbReference type="ARBA" id="ARBA00023187"/>
    </source>
</evidence>
<feature type="compositionally biased region" description="Polar residues" evidence="10">
    <location>
        <begin position="1087"/>
        <end position="1104"/>
    </location>
</feature>
<dbReference type="CDD" id="cd12296">
    <property type="entry name" value="RRM1_Prp24"/>
    <property type="match status" value="1"/>
</dbReference>
<keyword evidence="6" id="KW-0539">Nucleus</keyword>